<dbReference type="InterPro" id="IPR038765">
    <property type="entry name" value="Papain-like_cys_pep_sf"/>
</dbReference>
<dbReference type="OrthoDB" id="424753at2759"/>
<organism evidence="6">
    <name type="scientific">Laccaria bicolor (strain S238N-H82 / ATCC MYA-4686)</name>
    <name type="common">Bicoloured deceiver</name>
    <name type="synonym">Laccaria laccata var. bicolor</name>
    <dbReference type="NCBI Taxonomy" id="486041"/>
    <lineage>
        <taxon>Eukaryota</taxon>
        <taxon>Fungi</taxon>
        <taxon>Dikarya</taxon>
        <taxon>Basidiomycota</taxon>
        <taxon>Agaricomycotina</taxon>
        <taxon>Agaricomycetes</taxon>
        <taxon>Agaricomycetidae</taxon>
        <taxon>Agaricales</taxon>
        <taxon>Agaricineae</taxon>
        <taxon>Hydnangiaceae</taxon>
        <taxon>Laccaria</taxon>
    </lineage>
</organism>
<dbReference type="SMART" id="SM00230">
    <property type="entry name" value="CysPc"/>
    <property type="match status" value="1"/>
</dbReference>
<proteinExistence type="predicted"/>
<dbReference type="SUPFAM" id="SSF54001">
    <property type="entry name" value="Cysteine proteinases"/>
    <property type="match status" value="1"/>
</dbReference>
<dbReference type="Pfam" id="PF00648">
    <property type="entry name" value="Peptidase_C2"/>
    <property type="match status" value="1"/>
</dbReference>
<dbReference type="AlphaFoldDB" id="B0DRD8"/>
<dbReference type="KEGG" id="lbc:LACBIDRAFT_308000"/>
<dbReference type="Proteomes" id="UP000001194">
    <property type="component" value="Unassembled WGS sequence"/>
</dbReference>
<dbReference type="GeneID" id="6082175"/>
<dbReference type="GO" id="GO:0004198">
    <property type="term" value="F:calcium-dependent cysteine-type endopeptidase activity"/>
    <property type="evidence" value="ECO:0007669"/>
    <property type="project" value="InterPro"/>
</dbReference>
<evidence type="ECO:0000259" key="4">
    <source>
        <dbReference type="PROSITE" id="PS50203"/>
    </source>
</evidence>
<protein>
    <submittedName>
        <fullName evidence="5">Predicted protein</fullName>
    </submittedName>
</protein>
<evidence type="ECO:0000256" key="1">
    <source>
        <dbReference type="PIRSR" id="PIRSR622684-1"/>
    </source>
</evidence>
<reference evidence="5 6" key="1">
    <citation type="journal article" date="2008" name="Nature">
        <title>The genome of Laccaria bicolor provides insights into mycorrhizal symbiosis.</title>
        <authorList>
            <person name="Martin F."/>
            <person name="Aerts A."/>
            <person name="Ahren D."/>
            <person name="Brun A."/>
            <person name="Danchin E.G.J."/>
            <person name="Duchaussoy F."/>
            <person name="Gibon J."/>
            <person name="Kohler A."/>
            <person name="Lindquist E."/>
            <person name="Pereda V."/>
            <person name="Salamov A."/>
            <person name="Shapiro H.J."/>
            <person name="Wuyts J."/>
            <person name="Blaudez D."/>
            <person name="Buee M."/>
            <person name="Brokstein P."/>
            <person name="Canbaeck B."/>
            <person name="Cohen D."/>
            <person name="Courty P.E."/>
            <person name="Coutinho P.M."/>
            <person name="Delaruelle C."/>
            <person name="Detter J.C."/>
            <person name="Deveau A."/>
            <person name="DiFazio S."/>
            <person name="Duplessis S."/>
            <person name="Fraissinet-Tachet L."/>
            <person name="Lucic E."/>
            <person name="Frey-Klett P."/>
            <person name="Fourrey C."/>
            <person name="Feussner I."/>
            <person name="Gay G."/>
            <person name="Grimwood J."/>
            <person name="Hoegger P.J."/>
            <person name="Jain P."/>
            <person name="Kilaru S."/>
            <person name="Labbe J."/>
            <person name="Lin Y.C."/>
            <person name="Legue V."/>
            <person name="Le Tacon F."/>
            <person name="Marmeisse R."/>
            <person name="Melayah D."/>
            <person name="Montanini B."/>
            <person name="Muratet M."/>
            <person name="Nehls U."/>
            <person name="Niculita-Hirzel H."/>
            <person name="Oudot-Le Secq M.P."/>
            <person name="Peter M."/>
            <person name="Quesneville H."/>
            <person name="Rajashekar B."/>
            <person name="Reich M."/>
            <person name="Rouhier N."/>
            <person name="Schmutz J."/>
            <person name="Yin T."/>
            <person name="Chalot M."/>
            <person name="Henrissat B."/>
            <person name="Kuees U."/>
            <person name="Lucas S."/>
            <person name="Van de Peer Y."/>
            <person name="Podila G.K."/>
            <person name="Polle A."/>
            <person name="Pukkila P.J."/>
            <person name="Richardson P.M."/>
            <person name="Rouze P."/>
            <person name="Sanders I.R."/>
            <person name="Stajich J.E."/>
            <person name="Tunlid A."/>
            <person name="Tuskan G."/>
            <person name="Grigoriev I.V."/>
        </authorList>
    </citation>
    <scope>NUCLEOTIDE SEQUENCE [LARGE SCALE GENOMIC DNA]</scope>
    <source>
        <strain evidence="6">S238N-H82 / ATCC MYA-4686</strain>
    </source>
</reference>
<comment type="caution">
    <text evidence="2">Lacks conserved residue(s) required for the propagation of feature annotation.</text>
</comment>
<keyword evidence="6" id="KW-1185">Reference proteome</keyword>
<feature type="region of interest" description="Disordered" evidence="3">
    <location>
        <begin position="606"/>
        <end position="696"/>
    </location>
</feature>
<evidence type="ECO:0000256" key="3">
    <source>
        <dbReference type="SAM" id="MobiDB-lite"/>
    </source>
</evidence>
<gene>
    <name evidence="5" type="ORF">LACBIDRAFT_308000</name>
</gene>
<dbReference type="GO" id="GO:0006508">
    <property type="term" value="P:proteolysis"/>
    <property type="evidence" value="ECO:0007669"/>
    <property type="project" value="InterPro"/>
</dbReference>
<dbReference type="InParanoid" id="B0DRD8"/>
<dbReference type="RefSeq" id="XP_001886478.1">
    <property type="nucleotide sequence ID" value="XM_001886443.1"/>
</dbReference>
<feature type="active site" evidence="1">
    <location>
        <position position="125"/>
    </location>
</feature>
<dbReference type="PANTHER" id="PTHR10183:SF425">
    <property type="entry name" value="CALPAIN-5"/>
    <property type="match status" value="1"/>
</dbReference>
<feature type="active site" evidence="1">
    <location>
        <position position="349"/>
    </location>
</feature>
<feature type="domain" description="Calpain catalytic" evidence="4">
    <location>
        <begin position="96"/>
        <end position="408"/>
    </location>
</feature>
<dbReference type="InterPro" id="IPR022684">
    <property type="entry name" value="Calpain_cysteine_protease"/>
</dbReference>
<dbReference type="HOGENOM" id="CLU_006072_2_0_1"/>
<evidence type="ECO:0000313" key="5">
    <source>
        <dbReference type="EMBL" id="EDR02768.1"/>
    </source>
</evidence>
<accession>B0DRD8</accession>
<dbReference type="STRING" id="486041.B0DRD8"/>
<dbReference type="PROSITE" id="PS50203">
    <property type="entry name" value="CALPAIN_CAT"/>
    <property type="match status" value="1"/>
</dbReference>
<sequence length="759" mass="83896">MANSLPPASHLQLNEPIVSNTTANTLSYAQQISGVSVTACMKAAYDECKERVAQIAAHCRAKNRKFRDVEFDLENDRQKCLHNLVENNLFSPSDVRRVSDLFKSPVFYSGTTKSAEIVQGEVQDCYLVSALSSMTSVAGLVEGFCVARDEVVGVYGFIFYRDCYWVPVIVDDLLFTRVPKYEQLAAVEKELYHFDKEKYNSTARKGGESLYFSKCGKSGETWVPLVEKAYAKLHGDYASVGFGRPCDAIEDMTGYVPWFREQRAFALTSVFSGVSNLILTTDILDVDKFWNDELLKANTDRLFGCWFKTLDGGRSGLTNATVDGLVGNLSHSVIRAIEVKGKRFVVLRNPWGEASWGGPWSDGSKEWTPEWLEVLPQLGHDFGGNGQFVMDYSDFLNIWQEIQRTLLFDDSWVMSAQYLHIPEQPKYQAWSFGDISFTFSVPVASPTLIVLSKINTRYFKDIEGPCIWTVDFILAKEGATRPLAESSYAFFYTRSTSLEIDLEAGNYVVHARLDPSLVRSKDYFRNGIDFGWDKRKLARIMTERAKGQSIASNYKPNPKHLVTPITTILSGEAAKADTSSLEALKTYGDVKPGESITVTTTTTTKTVVAKSSQEASSSANTVNRTDPMNGVNGHRHNGVHQPANSPRNGMHSPPPNPYSGAYPVSSRHPIEPRWAGGLPASVADSPPQSPQPAYPGCLASFPAPMIIPAPIAYSPPPPPPSQEVLEDDNTIVIGLRVYTHKSAPTLICGRLKSGLEKGS</sequence>
<dbReference type="EMBL" id="DS547128">
    <property type="protein sequence ID" value="EDR02768.1"/>
    <property type="molecule type" value="Genomic_DNA"/>
</dbReference>
<name>B0DRD8_LACBS</name>
<feature type="compositionally biased region" description="Polar residues" evidence="3">
    <location>
        <begin position="609"/>
        <end position="626"/>
    </location>
</feature>
<dbReference type="Gene3D" id="3.90.70.10">
    <property type="entry name" value="Cysteine proteinases"/>
    <property type="match status" value="1"/>
</dbReference>
<dbReference type="InterPro" id="IPR001300">
    <property type="entry name" value="Peptidase_C2_calpain_cat"/>
</dbReference>
<dbReference type="PANTHER" id="PTHR10183">
    <property type="entry name" value="CALPAIN"/>
    <property type="match status" value="1"/>
</dbReference>
<evidence type="ECO:0000256" key="2">
    <source>
        <dbReference type="PROSITE-ProRule" id="PRU00239"/>
    </source>
</evidence>
<evidence type="ECO:0000313" key="6">
    <source>
        <dbReference type="Proteomes" id="UP000001194"/>
    </source>
</evidence>